<comment type="caution">
    <text evidence="9">The sequence shown here is derived from an EMBL/GenBank/DDBJ whole genome shotgun (WGS) entry which is preliminary data.</text>
</comment>
<dbReference type="Pfam" id="PF01467">
    <property type="entry name" value="CTP_transf_like"/>
    <property type="match status" value="1"/>
</dbReference>
<evidence type="ECO:0000256" key="3">
    <source>
        <dbReference type="ARBA" id="ARBA00022695"/>
    </source>
</evidence>
<evidence type="ECO:0000259" key="8">
    <source>
        <dbReference type="Pfam" id="PF01467"/>
    </source>
</evidence>
<dbReference type="GO" id="GO:0016779">
    <property type="term" value="F:nucleotidyltransferase activity"/>
    <property type="evidence" value="ECO:0007669"/>
    <property type="project" value="UniProtKB-KW"/>
</dbReference>
<evidence type="ECO:0000256" key="2">
    <source>
        <dbReference type="ARBA" id="ARBA00022679"/>
    </source>
</evidence>
<evidence type="ECO:0000313" key="10">
    <source>
        <dbReference type="Proteomes" id="UP001365405"/>
    </source>
</evidence>
<dbReference type="InterPro" id="IPR050385">
    <property type="entry name" value="Archaeal_FAD_synthase"/>
</dbReference>
<dbReference type="PANTHER" id="PTHR43793">
    <property type="entry name" value="FAD SYNTHASE"/>
    <property type="match status" value="1"/>
</dbReference>
<evidence type="ECO:0000256" key="6">
    <source>
        <dbReference type="ARBA" id="ARBA00023277"/>
    </source>
</evidence>
<keyword evidence="3 9" id="KW-0548">Nucleotidyltransferase</keyword>
<dbReference type="SUPFAM" id="SSF52374">
    <property type="entry name" value="Nucleotidylyl transferase"/>
    <property type="match status" value="1"/>
</dbReference>
<name>A0ABU9CKQ8_9BURK</name>
<dbReference type="PANTHER" id="PTHR43793:SF2">
    <property type="entry name" value="BIFUNCTIONAL PROTEIN HLDE"/>
    <property type="match status" value="1"/>
</dbReference>
<dbReference type="Proteomes" id="UP001365405">
    <property type="component" value="Unassembled WGS sequence"/>
</dbReference>
<dbReference type="EMBL" id="JBBUTH010000009">
    <property type="protein sequence ID" value="MEK8052248.1"/>
    <property type="molecule type" value="Genomic_DNA"/>
</dbReference>
<evidence type="ECO:0000256" key="4">
    <source>
        <dbReference type="ARBA" id="ARBA00022741"/>
    </source>
</evidence>
<keyword evidence="10" id="KW-1185">Reference proteome</keyword>
<gene>
    <name evidence="9" type="primary">rfaE2</name>
    <name evidence="9" type="ORF">AACH10_18500</name>
</gene>
<accession>A0ABU9CKQ8</accession>
<sequence>MELLADHPKLRAAQQHLLDNTWPRPLVFTNGVFDVLHRGHVSYLARARELGAALLVAVNSDSSAKLLGKGPDRPLNTAADRAVVLAALEAVDFVLPFDERTPCALIERVRPDVYVKGGDYDMETLEETRLVRGWGGQSLAIPFVDGYSTTSLVQRIRAGEPGRG</sequence>
<protein>
    <recommendedName>
        <fullName evidence="1">D-glycero-beta-D-manno-heptose 1-phosphate adenylyltransferase</fullName>
        <ecNumber evidence="1">2.7.7.70</ecNumber>
    </recommendedName>
</protein>
<proteinExistence type="predicted"/>
<organism evidence="9 10">
    <name type="scientific">Pseudaquabacterium inlustre</name>
    <dbReference type="NCBI Taxonomy" id="2984192"/>
    <lineage>
        <taxon>Bacteria</taxon>
        <taxon>Pseudomonadati</taxon>
        <taxon>Pseudomonadota</taxon>
        <taxon>Betaproteobacteria</taxon>
        <taxon>Burkholderiales</taxon>
        <taxon>Sphaerotilaceae</taxon>
        <taxon>Pseudaquabacterium</taxon>
    </lineage>
</organism>
<evidence type="ECO:0000256" key="1">
    <source>
        <dbReference type="ARBA" id="ARBA00012519"/>
    </source>
</evidence>
<dbReference type="InterPro" id="IPR014729">
    <property type="entry name" value="Rossmann-like_a/b/a_fold"/>
</dbReference>
<dbReference type="Gene3D" id="3.40.50.620">
    <property type="entry name" value="HUPs"/>
    <property type="match status" value="1"/>
</dbReference>
<comment type="catalytic activity">
    <reaction evidence="7">
        <text>D-glycero-beta-D-manno-heptose 1-phosphate + ATP + H(+) = ADP-D-glycero-beta-D-manno-heptose + diphosphate</text>
        <dbReference type="Rhea" id="RHEA:27465"/>
        <dbReference type="ChEBI" id="CHEBI:15378"/>
        <dbReference type="ChEBI" id="CHEBI:30616"/>
        <dbReference type="ChEBI" id="CHEBI:33019"/>
        <dbReference type="ChEBI" id="CHEBI:59967"/>
        <dbReference type="ChEBI" id="CHEBI:61593"/>
        <dbReference type="EC" id="2.7.7.70"/>
    </reaction>
</comment>
<dbReference type="InterPro" id="IPR011914">
    <property type="entry name" value="RfaE_dom_II"/>
</dbReference>
<evidence type="ECO:0000313" key="9">
    <source>
        <dbReference type="EMBL" id="MEK8052248.1"/>
    </source>
</evidence>
<evidence type="ECO:0000256" key="7">
    <source>
        <dbReference type="ARBA" id="ARBA00047428"/>
    </source>
</evidence>
<evidence type="ECO:0000256" key="5">
    <source>
        <dbReference type="ARBA" id="ARBA00022840"/>
    </source>
</evidence>
<reference evidence="9 10" key="1">
    <citation type="submission" date="2024-04" db="EMBL/GenBank/DDBJ databases">
        <title>Novel species of the genus Ideonella isolated from streams.</title>
        <authorList>
            <person name="Lu H."/>
        </authorList>
    </citation>
    <scope>NUCLEOTIDE SEQUENCE [LARGE SCALE GENOMIC DNA]</scope>
    <source>
        <strain evidence="9 10">DXS22W</strain>
    </source>
</reference>
<dbReference type="EC" id="2.7.7.70" evidence="1"/>
<dbReference type="RefSeq" id="WP_341411965.1">
    <property type="nucleotide sequence ID" value="NZ_JBBUTH010000009.1"/>
</dbReference>
<keyword evidence="6" id="KW-0119">Carbohydrate metabolism</keyword>
<keyword evidence="2" id="KW-0808">Transferase</keyword>
<dbReference type="NCBIfam" id="TIGR00125">
    <property type="entry name" value="cyt_tran_rel"/>
    <property type="match status" value="1"/>
</dbReference>
<dbReference type="InterPro" id="IPR004821">
    <property type="entry name" value="Cyt_trans-like"/>
</dbReference>
<dbReference type="NCBIfam" id="TIGR02199">
    <property type="entry name" value="rfaE_dom_II"/>
    <property type="match status" value="1"/>
</dbReference>
<feature type="domain" description="Cytidyltransferase-like" evidence="8">
    <location>
        <begin position="28"/>
        <end position="152"/>
    </location>
</feature>
<keyword evidence="4" id="KW-0547">Nucleotide-binding</keyword>
<keyword evidence="5" id="KW-0067">ATP-binding</keyword>